<keyword evidence="2" id="KW-1185">Reference proteome</keyword>
<sequence>MKFPNLKCTIVQVKALEQELKKIYKLLKGFTELSGFGWDNEKNMVEATEEVWAPLLERNKKARRWHQKPFPYFTSLREIYEGRYAEGRRSRDVDYYSNVPMDTPSPSIPAPNDPIESLSTPEIETEDRDFAQREPPCSQPYISQPQTSCSAR</sequence>
<dbReference type="EMBL" id="CM037019">
    <property type="protein sequence ID" value="KAH7672067.1"/>
    <property type="molecule type" value="Genomic_DNA"/>
</dbReference>
<name>A0ACB7VDU4_DIOAL</name>
<organism evidence="1 2">
    <name type="scientific">Dioscorea alata</name>
    <name type="common">Purple yam</name>
    <dbReference type="NCBI Taxonomy" id="55571"/>
    <lineage>
        <taxon>Eukaryota</taxon>
        <taxon>Viridiplantae</taxon>
        <taxon>Streptophyta</taxon>
        <taxon>Embryophyta</taxon>
        <taxon>Tracheophyta</taxon>
        <taxon>Spermatophyta</taxon>
        <taxon>Magnoliopsida</taxon>
        <taxon>Liliopsida</taxon>
        <taxon>Dioscoreales</taxon>
        <taxon>Dioscoreaceae</taxon>
        <taxon>Dioscorea</taxon>
    </lineage>
</organism>
<evidence type="ECO:0000313" key="1">
    <source>
        <dbReference type="EMBL" id="KAH7672067.1"/>
    </source>
</evidence>
<proteinExistence type="predicted"/>
<gene>
    <name evidence="1" type="ORF">IHE45_09G029100</name>
</gene>
<reference evidence="2" key="1">
    <citation type="journal article" date="2022" name="Nat. Commun.">
        <title>Chromosome evolution and the genetic basis of agronomically important traits in greater yam.</title>
        <authorList>
            <person name="Bredeson J.V."/>
            <person name="Lyons J.B."/>
            <person name="Oniyinde I.O."/>
            <person name="Okereke N.R."/>
            <person name="Kolade O."/>
            <person name="Nnabue I."/>
            <person name="Nwadili C.O."/>
            <person name="Hribova E."/>
            <person name="Parker M."/>
            <person name="Nwogha J."/>
            <person name="Shu S."/>
            <person name="Carlson J."/>
            <person name="Kariba R."/>
            <person name="Muthemba S."/>
            <person name="Knop K."/>
            <person name="Barton G.J."/>
            <person name="Sherwood A.V."/>
            <person name="Lopez-Montes A."/>
            <person name="Asiedu R."/>
            <person name="Jamnadass R."/>
            <person name="Muchugi A."/>
            <person name="Goodstein D."/>
            <person name="Egesi C.N."/>
            <person name="Featherston J."/>
            <person name="Asfaw A."/>
            <person name="Simpson G.G."/>
            <person name="Dolezel J."/>
            <person name="Hendre P.S."/>
            <person name="Van Deynze A."/>
            <person name="Kumar P.L."/>
            <person name="Obidiegwu J.E."/>
            <person name="Bhattacharjee R."/>
            <person name="Rokhsar D.S."/>
        </authorList>
    </citation>
    <scope>NUCLEOTIDE SEQUENCE [LARGE SCALE GENOMIC DNA]</scope>
    <source>
        <strain evidence="2">cv. TDa95/00328</strain>
    </source>
</reference>
<dbReference type="Proteomes" id="UP000827976">
    <property type="component" value="Chromosome 9"/>
</dbReference>
<comment type="caution">
    <text evidence="1">The sequence shown here is derived from an EMBL/GenBank/DDBJ whole genome shotgun (WGS) entry which is preliminary data.</text>
</comment>
<evidence type="ECO:0000313" key="2">
    <source>
        <dbReference type="Proteomes" id="UP000827976"/>
    </source>
</evidence>
<accession>A0ACB7VDU4</accession>
<protein>
    <submittedName>
        <fullName evidence="1">Myb/SANT-like domain-containing protein</fullName>
    </submittedName>
</protein>